<evidence type="ECO:0000256" key="1">
    <source>
        <dbReference type="SAM" id="MobiDB-lite"/>
    </source>
</evidence>
<feature type="region of interest" description="Disordered" evidence="1">
    <location>
        <begin position="1"/>
        <end position="34"/>
    </location>
</feature>
<reference evidence="3" key="1">
    <citation type="journal article" date="2017" name="bioRxiv">
        <title>Conservation of a gene cluster reveals novel cercosporin biosynthetic mechanisms and extends production to the genus Colletotrichum.</title>
        <authorList>
            <person name="de Jonge R."/>
            <person name="Ebert M.K."/>
            <person name="Huitt-Roehl C.R."/>
            <person name="Pal P."/>
            <person name="Suttle J.C."/>
            <person name="Spanner R.E."/>
            <person name="Neubauer J.D."/>
            <person name="Jurick W.M.II."/>
            <person name="Stott K.A."/>
            <person name="Secor G.A."/>
            <person name="Thomma B.P.H.J."/>
            <person name="Van de Peer Y."/>
            <person name="Townsend C.A."/>
            <person name="Bolton M.D."/>
        </authorList>
    </citation>
    <scope>NUCLEOTIDE SEQUENCE [LARGE SCALE GENOMIC DNA]</scope>
    <source>
        <strain evidence="3">CBS538.71</strain>
    </source>
</reference>
<dbReference type="STRING" id="357750.A0A2S6CJR7"/>
<protein>
    <recommendedName>
        <fullName evidence="4">BTB domain-containing protein</fullName>
    </recommendedName>
</protein>
<comment type="caution">
    <text evidence="2">The sequence shown here is derived from an EMBL/GenBank/DDBJ whole genome shotgun (WGS) entry which is preliminary data.</text>
</comment>
<evidence type="ECO:0000313" key="3">
    <source>
        <dbReference type="Proteomes" id="UP000237631"/>
    </source>
</evidence>
<dbReference type="EMBL" id="PNEN01000322">
    <property type="protein sequence ID" value="PPJ59968.1"/>
    <property type="molecule type" value="Genomic_DNA"/>
</dbReference>
<organism evidence="2 3">
    <name type="scientific">Cercospora berteroae</name>
    <dbReference type="NCBI Taxonomy" id="357750"/>
    <lineage>
        <taxon>Eukaryota</taxon>
        <taxon>Fungi</taxon>
        <taxon>Dikarya</taxon>
        <taxon>Ascomycota</taxon>
        <taxon>Pezizomycotina</taxon>
        <taxon>Dothideomycetes</taxon>
        <taxon>Dothideomycetidae</taxon>
        <taxon>Mycosphaerellales</taxon>
        <taxon>Mycosphaerellaceae</taxon>
        <taxon>Cercospora</taxon>
    </lineage>
</organism>
<dbReference type="Proteomes" id="UP000237631">
    <property type="component" value="Unassembled WGS sequence"/>
</dbReference>
<name>A0A2S6CJR7_9PEZI</name>
<gene>
    <name evidence="2" type="ORF">CBER1_11029</name>
</gene>
<dbReference type="AlphaFoldDB" id="A0A2S6CJR7"/>
<sequence length="135" mass="14959">MITESEQSVFEEWGDFQESSAADSPPKGDSVPEAYKVIDPRGDLVVTVGPDGDDEVSRQIRLCSRTLSRVSSVFEAMLYGGYKENKSDQSDDWSIRLAHDFPDTFDLFAQITHGLTSCVPQELSLDGIYQLTECG</sequence>
<keyword evidence="3" id="KW-1185">Reference proteome</keyword>
<evidence type="ECO:0008006" key="4">
    <source>
        <dbReference type="Google" id="ProtNLM"/>
    </source>
</evidence>
<proteinExistence type="predicted"/>
<dbReference type="OrthoDB" id="3650460at2759"/>
<evidence type="ECO:0000313" key="2">
    <source>
        <dbReference type="EMBL" id="PPJ59968.1"/>
    </source>
</evidence>
<accession>A0A2S6CJR7</accession>